<proteinExistence type="predicted"/>
<sequence length="61" mass="6880">MLWLALFSPLIVLVPLAFYMDRKKGTGDPKLDSENHRIEQDQALHDKSFIFPGGDGPPNNQ</sequence>
<feature type="region of interest" description="Disordered" evidence="1">
    <location>
        <begin position="41"/>
        <end position="61"/>
    </location>
</feature>
<comment type="caution">
    <text evidence="2">The sequence shown here is derived from an EMBL/GenBank/DDBJ whole genome shotgun (WGS) entry which is preliminary data.</text>
</comment>
<dbReference type="AlphaFoldDB" id="A0A0A8X6M4"/>
<protein>
    <submittedName>
        <fullName evidence="2">Uncharacterized protein</fullName>
    </submittedName>
</protein>
<evidence type="ECO:0000313" key="2">
    <source>
        <dbReference type="EMBL" id="GAM14697.1"/>
    </source>
</evidence>
<dbReference type="EMBL" id="BASE01000066">
    <property type="protein sequence ID" value="GAM14697.1"/>
    <property type="molecule type" value="Genomic_DNA"/>
</dbReference>
<accession>A0A0A8X6M4</accession>
<gene>
    <name evidence="2" type="ORF">SAMD00020551_2850</name>
</gene>
<reference evidence="2 3" key="1">
    <citation type="submission" date="2013-06" db="EMBL/GenBank/DDBJ databases">
        <title>Whole genome shotgun sequence of Bacillus selenatarsenatis SF-1.</title>
        <authorList>
            <person name="Kuroda M."/>
            <person name="Sei K."/>
            <person name="Yamashita M."/>
            <person name="Ike M."/>
        </authorList>
    </citation>
    <scope>NUCLEOTIDE SEQUENCE [LARGE SCALE GENOMIC DNA]</scope>
    <source>
        <strain evidence="2 3">SF-1</strain>
    </source>
</reference>
<dbReference type="OrthoDB" id="2888382at2"/>
<organism evidence="2 3">
    <name type="scientific">Mesobacillus selenatarsenatis (strain DSM 18680 / JCM 14380 / FERM P-15431 / SF-1)</name>
    <dbReference type="NCBI Taxonomy" id="1321606"/>
    <lineage>
        <taxon>Bacteria</taxon>
        <taxon>Bacillati</taxon>
        <taxon>Bacillota</taxon>
        <taxon>Bacilli</taxon>
        <taxon>Bacillales</taxon>
        <taxon>Bacillaceae</taxon>
        <taxon>Mesobacillus</taxon>
    </lineage>
</organism>
<name>A0A0A8X6M4_MESS1</name>
<dbReference type="Proteomes" id="UP000031014">
    <property type="component" value="Unassembled WGS sequence"/>
</dbReference>
<dbReference type="RefSeq" id="WP_041966427.1">
    <property type="nucleotide sequence ID" value="NZ_BASE01000066.1"/>
</dbReference>
<evidence type="ECO:0000256" key="1">
    <source>
        <dbReference type="SAM" id="MobiDB-lite"/>
    </source>
</evidence>
<evidence type="ECO:0000313" key="3">
    <source>
        <dbReference type="Proteomes" id="UP000031014"/>
    </source>
</evidence>
<keyword evidence="3" id="KW-1185">Reference proteome</keyword>